<feature type="compositionally biased region" description="Low complexity" evidence="1">
    <location>
        <begin position="411"/>
        <end position="427"/>
    </location>
</feature>
<dbReference type="GeneID" id="19112849"/>
<organism evidence="2 3">
    <name type="scientific">Baudoinia panamericana (strain UAMH 10762)</name>
    <name type="common">Angels' share fungus</name>
    <name type="synonym">Baudoinia compniacensis (strain UAMH 10762)</name>
    <dbReference type="NCBI Taxonomy" id="717646"/>
    <lineage>
        <taxon>Eukaryota</taxon>
        <taxon>Fungi</taxon>
        <taxon>Dikarya</taxon>
        <taxon>Ascomycota</taxon>
        <taxon>Pezizomycotina</taxon>
        <taxon>Dothideomycetes</taxon>
        <taxon>Dothideomycetidae</taxon>
        <taxon>Mycosphaerellales</taxon>
        <taxon>Teratosphaeriaceae</taxon>
        <taxon>Baudoinia</taxon>
    </lineage>
</organism>
<gene>
    <name evidence="2" type="ORF">BAUCODRAFT_359571</name>
</gene>
<name>M2NKQ6_BAUPA</name>
<protein>
    <submittedName>
        <fullName evidence="2">Uncharacterized protein</fullName>
    </submittedName>
</protein>
<feature type="compositionally biased region" description="Low complexity" evidence="1">
    <location>
        <begin position="197"/>
        <end position="211"/>
    </location>
</feature>
<evidence type="ECO:0000313" key="3">
    <source>
        <dbReference type="Proteomes" id="UP000011761"/>
    </source>
</evidence>
<reference evidence="2 3" key="1">
    <citation type="journal article" date="2012" name="PLoS Pathog.">
        <title>Diverse lifestyles and strategies of plant pathogenesis encoded in the genomes of eighteen Dothideomycetes fungi.</title>
        <authorList>
            <person name="Ohm R.A."/>
            <person name="Feau N."/>
            <person name="Henrissat B."/>
            <person name="Schoch C.L."/>
            <person name="Horwitz B.A."/>
            <person name="Barry K.W."/>
            <person name="Condon B.J."/>
            <person name="Copeland A.C."/>
            <person name="Dhillon B."/>
            <person name="Glaser F."/>
            <person name="Hesse C.N."/>
            <person name="Kosti I."/>
            <person name="LaButti K."/>
            <person name="Lindquist E.A."/>
            <person name="Lucas S."/>
            <person name="Salamov A.A."/>
            <person name="Bradshaw R.E."/>
            <person name="Ciuffetti L."/>
            <person name="Hamelin R.C."/>
            <person name="Kema G.H.J."/>
            <person name="Lawrence C."/>
            <person name="Scott J.A."/>
            <person name="Spatafora J.W."/>
            <person name="Turgeon B.G."/>
            <person name="de Wit P.J.G.M."/>
            <person name="Zhong S."/>
            <person name="Goodwin S.B."/>
            <person name="Grigoriev I.V."/>
        </authorList>
    </citation>
    <scope>NUCLEOTIDE SEQUENCE [LARGE SCALE GENOMIC DNA]</scope>
    <source>
        <strain evidence="2 3">UAMH 10762</strain>
    </source>
</reference>
<keyword evidence="3" id="KW-1185">Reference proteome</keyword>
<evidence type="ECO:0000313" key="2">
    <source>
        <dbReference type="EMBL" id="EMD00020.1"/>
    </source>
</evidence>
<feature type="compositionally biased region" description="Polar residues" evidence="1">
    <location>
        <begin position="454"/>
        <end position="467"/>
    </location>
</feature>
<dbReference type="EMBL" id="KB445551">
    <property type="protein sequence ID" value="EMD00020.1"/>
    <property type="molecule type" value="Genomic_DNA"/>
</dbReference>
<feature type="compositionally biased region" description="Low complexity" evidence="1">
    <location>
        <begin position="382"/>
        <end position="395"/>
    </location>
</feature>
<dbReference type="KEGG" id="bcom:BAUCODRAFT_359571"/>
<dbReference type="OMA" id="HPESPRT"/>
<feature type="compositionally biased region" description="Polar residues" evidence="1">
    <location>
        <begin position="1"/>
        <end position="12"/>
    </location>
</feature>
<dbReference type="AlphaFoldDB" id="M2NKQ6"/>
<feature type="compositionally biased region" description="Polar residues" evidence="1">
    <location>
        <begin position="129"/>
        <end position="140"/>
    </location>
</feature>
<feature type="compositionally biased region" description="Basic and acidic residues" evidence="1">
    <location>
        <begin position="50"/>
        <end position="62"/>
    </location>
</feature>
<dbReference type="HOGENOM" id="CLU_446194_0_0_1"/>
<dbReference type="eggNOG" id="ENOG502R2EP">
    <property type="taxonomic scope" value="Eukaryota"/>
</dbReference>
<dbReference type="OrthoDB" id="428854at2759"/>
<feature type="region of interest" description="Disordered" evidence="1">
    <location>
        <begin position="1"/>
        <end position="558"/>
    </location>
</feature>
<dbReference type="RefSeq" id="XP_007672520.1">
    <property type="nucleotide sequence ID" value="XM_007674330.1"/>
</dbReference>
<feature type="compositionally biased region" description="Polar residues" evidence="1">
    <location>
        <begin position="94"/>
        <end position="103"/>
    </location>
</feature>
<sequence length="590" mass="62084">MSGNPFRRSQGSRLPDDAAHADAVTANHIANANTKPKKKKRVVIQTPPHSPEEPSIPRRLSDGRTGSPPPPVIVRDDHETDSTTTADSDLEQALVNTRRNSGGSAIPTLAAFGGQSGPRAPYNPFAKTLATSEAKYSSTQPEEKGADRTINGDGSDGRSAGRPMLDVDAFTQILLKGKAPPPHPTSDPVNRAPDNNSSTDTSTSSRQSTFDSMDEFHPESPRTSIDEHPDPDEEQHADDEHSSLMGPVSSRPVEEGPPAPPKHKHGRAYPQTVSFADFDDSIPATGMPARLQTPPISSASRPTTPRSPSDLNKPLPPPPEERSSVDGIMRPSSSTEARGTTVRSGSSSAVDEGLQIKKAPPPPPTTRRRGHAGSTHGRGRSSSEVSSTSVQTSVETEQRSKAPPAPPPSRRLPTSSDSTSPAFDTQPSMPPPQATQAAQGQMPPPPPSRRDSTRTGSLQNPTATLAPSESLAPRVNERSSPTATANSNAPPAPPPRRGGGSASKRESIDGPLSVRRSSVASSLRRTSGQSIESGHSVPHVPTTDVSAVQHDAANGMSSISDEATERNVLADLDAFQAEIDALRAQAARNG</sequence>
<feature type="compositionally biased region" description="Polar residues" evidence="1">
    <location>
        <begin position="331"/>
        <end position="349"/>
    </location>
</feature>
<proteinExistence type="predicted"/>
<feature type="compositionally biased region" description="Low complexity" evidence="1">
    <location>
        <begin position="293"/>
        <end position="309"/>
    </location>
</feature>
<feature type="compositionally biased region" description="Low complexity" evidence="1">
    <location>
        <begin position="478"/>
        <end position="489"/>
    </location>
</feature>
<dbReference type="Proteomes" id="UP000011761">
    <property type="component" value="Unassembled WGS sequence"/>
</dbReference>
<evidence type="ECO:0000256" key="1">
    <source>
        <dbReference type="SAM" id="MobiDB-lite"/>
    </source>
</evidence>
<feature type="compositionally biased region" description="Low complexity" evidence="1">
    <location>
        <begin position="512"/>
        <end position="527"/>
    </location>
</feature>
<feature type="compositionally biased region" description="Basic and acidic residues" evidence="1">
    <location>
        <begin position="214"/>
        <end position="228"/>
    </location>
</feature>
<accession>M2NKQ6</accession>